<dbReference type="AlphaFoldDB" id="A0A1B1LQD1"/>
<geneLocation type="plasmid" evidence="1">
    <name>pKP04VIM</name>
</geneLocation>
<dbReference type="EMBL" id="KU318421">
    <property type="protein sequence ID" value="ANS55264.1"/>
    <property type="molecule type" value="Genomic_DNA"/>
</dbReference>
<proteinExistence type="predicted"/>
<organism evidence="1">
    <name type="scientific">Klebsiella pneumoniae</name>
    <dbReference type="NCBI Taxonomy" id="573"/>
    <lineage>
        <taxon>Bacteria</taxon>
        <taxon>Pseudomonadati</taxon>
        <taxon>Pseudomonadota</taxon>
        <taxon>Gammaproteobacteria</taxon>
        <taxon>Enterobacterales</taxon>
        <taxon>Enterobacteriaceae</taxon>
        <taxon>Klebsiella/Raoultella group</taxon>
        <taxon>Klebsiella</taxon>
        <taxon>Klebsiella pneumoniae complex</taxon>
    </lineage>
</organism>
<evidence type="ECO:0000313" key="1">
    <source>
        <dbReference type="EMBL" id="ANS55264.1"/>
    </source>
</evidence>
<protein>
    <submittedName>
        <fullName evidence="1">Uncharacterized protein</fullName>
    </submittedName>
</protein>
<sequence length="195" mass="20887">MFYPAGVSESRWATRSMTANKGVVLPCRGIRKPLVHPKPGCEQGGCFVMPGYQESAGPLVAALRTRGLFCLVRVSESRWATRSRTANKGVVSPCRVVMKPLGYPEQNCEQGGCFVLSGCHEAARPPGADLRTRGLFYSVGISEIRLASRSRTANKGVVLSCQSVRNTLCHPEQDCEQGGCFALPGYQKAAGPPGA</sequence>
<reference evidence="1" key="1">
    <citation type="submission" date="2015-12" db="EMBL/GenBank/DDBJ databases">
        <title>Klebsiella pneumoniae strain KP04 plasmid pKP04VIM, complete sequence.</title>
        <authorList>
            <person name="Li R."/>
            <person name="Lin D."/>
            <person name="Chen C."/>
        </authorList>
    </citation>
    <scope>NUCLEOTIDE SEQUENCE</scope>
    <source>
        <plasmid evidence="1">pKP04VIM</plasmid>
    </source>
</reference>
<keyword evidence="1" id="KW-0614">Plasmid</keyword>
<name>A0A1B1LQD1_KLEPN</name>
<accession>A0A1B1LQD1</accession>